<name>C8X3D4_DESRD</name>
<dbReference type="Proteomes" id="UP000001052">
    <property type="component" value="Chromosome"/>
</dbReference>
<evidence type="ECO:0000313" key="7">
    <source>
        <dbReference type="Proteomes" id="UP000001052"/>
    </source>
</evidence>
<dbReference type="PANTHER" id="PTHR30024:SF47">
    <property type="entry name" value="TAURINE-BINDING PERIPLASMIC PROTEIN"/>
    <property type="match status" value="1"/>
</dbReference>
<proteinExistence type="inferred from homology"/>
<dbReference type="KEGG" id="drt:Dret_1647"/>
<feature type="domain" description="SsuA/THI5-like" evidence="5">
    <location>
        <begin position="39"/>
        <end position="244"/>
    </location>
</feature>
<comment type="subcellular location">
    <subcellularLocation>
        <location evidence="1">Periplasm</location>
    </subcellularLocation>
</comment>
<evidence type="ECO:0000256" key="4">
    <source>
        <dbReference type="SAM" id="SignalP"/>
    </source>
</evidence>
<evidence type="ECO:0000256" key="2">
    <source>
        <dbReference type="ARBA" id="ARBA00010742"/>
    </source>
</evidence>
<dbReference type="HOGENOM" id="CLU_028871_3_2_7"/>
<evidence type="ECO:0000259" key="5">
    <source>
        <dbReference type="Pfam" id="PF09084"/>
    </source>
</evidence>
<gene>
    <name evidence="6" type="ordered locus">Dret_1647</name>
</gene>
<reference evidence="7" key="1">
    <citation type="submission" date="2009-09" db="EMBL/GenBank/DDBJ databases">
        <title>The complete chromosome of Desulfohalobium retbaense DSM 5692.</title>
        <authorList>
            <consortium name="US DOE Joint Genome Institute (JGI-PGF)"/>
            <person name="Lucas S."/>
            <person name="Copeland A."/>
            <person name="Lapidus A."/>
            <person name="Glavina del Rio T."/>
            <person name="Dalin E."/>
            <person name="Tice H."/>
            <person name="Bruce D."/>
            <person name="Goodwin L."/>
            <person name="Pitluck S."/>
            <person name="Kyrpides N."/>
            <person name="Mavromatis K."/>
            <person name="Ivanova N."/>
            <person name="Mikhailova N."/>
            <person name="Munk A.C."/>
            <person name="Brettin T."/>
            <person name="Detter J.C."/>
            <person name="Han C."/>
            <person name="Tapia R."/>
            <person name="Larimer F."/>
            <person name="Land M."/>
            <person name="Hauser L."/>
            <person name="Markowitz V."/>
            <person name="Cheng J.-F."/>
            <person name="Hugenholtz P."/>
            <person name="Woyke T."/>
            <person name="Wu D."/>
            <person name="Spring S."/>
            <person name="Klenk H.-P."/>
            <person name="Eisen J.A."/>
        </authorList>
    </citation>
    <scope>NUCLEOTIDE SEQUENCE [LARGE SCALE GENOMIC DNA]</scope>
    <source>
        <strain evidence="7">DSM 5692</strain>
    </source>
</reference>
<dbReference type="RefSeq" id="WP_015752074.1">
    <property type="nucleotide sequence ID" value="NC_013223.1"/>
</dbReference>
<accession>C8X3D4</accession>
<reference evidence="6 7" key="2">
    <citation type="journal article" date="2010" name="Stand. Genomic Sci.">
        <title>Complete genome sequence of Desulfohalobium retbaense type strain (HR(100)).</title>
        <authorList>
            <person name="Spring S."/>
            <person name="Nolan M."/>
            <person name="Lapidus A."/>
            <person name="Glavina Del Rio T."/>
            <person name="Copeland A."/>
            <person name="Tice H."/>
            <person name="Cheng J.F."/>
            <person name="Lucas S."/>
            <person name="Land M."/>
            <person name="Chen F."/>
            <person name="Bruce D."/>
            <person name="Goodwin L."/>
            <person name="Pitluck S."/>
            <person name="Ivanova N."/>
            <person name="Mavromatis K."/>
            <person name="Mikhailova N."/>
            <person name="Pati A."/>
            <person name="Chen A."/>
            <person name="Palaniappan K."/>
            <person name="Hauser L."/>
            <person name="Chang Y.J."/>
            <person name="Jeffries C.D."/>
            <person name="Munk C."/>
            <person name="Kiss H."/>
            <person name="Chain P."/>
            <person name="Han C."/>
            <person name="Brettin T."/>
            <person name="Detter J.C."/>
            <person name="Schuler E."/>
            <person name="Goker M."/>
            <person name="Rohde M."/>
            <person name="Bristow J."/>
            <person name="Eisen J.A."/>
            <person name="Markowitz V."/>
            <person name="Hugenholtz P."/>
            <person name="Kyrpides N.C."/>
            <person name="Klenk H.P."/>
        </authorList>
    </citation>
    <scope>NUCLEOTIDE SEQUENCE [LARGE SCALE GENOMIC DNA]</scope>
    <source>
        <strain evidence="6 7">DSM 5692</strain>
    </source>
</reference>
<keyword evidence="3 4" id="KW-0732">Signal</keyword>
<organism evidence="6 7">
    <name type="scientific">Desulfohalobium retbaense (strain ATCC 49708 / DSM 5692 / JCM 16813 / HR100)</name>
    <dbReference type="NCBI Taxonomy" id="485915"/>
    <lineage>
        <taxon>Bacteria</taxon>
        <taxon>Pseudomonadati</taxon>
        <taxon>Thermodesulfobacteriota</taxon>
        <taxon>Desulfovibrionia</taxon>
        <taxon>Desulfovibrionales</taxon>
        <taxon>Desulfohalobiaceae</taxon>
        <taxon>Desulfohalobium</taxon>
    </lineage>
</organism>
<feature type="signal peptide" evidence="4">
    <location>
        <begin position="1"/>
        <end position="23"/>
    </location>
</feature>
<keyword evidence="7" id="KW-1185">Reference proteome</keyword>
<dbReference type="SUPFAM" id="SSF53850">
    <property type="entry name" value="Periplasmic binding protein-like II"/>
    <property type="match status" value="1"/>
</dbReference>
<evidence type="ECO:0000256" key="1">
    <source>
        <dbReference type="ARBA" id="ARBA00004418"/>
    </source>
</evidence>
<dbReference type="Gene3D" id="3.40.190.10">
    <property type="entry name" value="Periplasmic binding protein-like II"/>
    <property type="match status" value="2"/>
</dbReference>
<dbReference type="Pfam" id="PF09084">
    <property type="entry name" value="NMT1"/>
    <property type="match status" value="1"/>
</dbReference>
<protein>
    <submittedName>
        <fullName evidence="6">Sulfonate/nitrate transport system substrate-binding protein</fullName>
    </submittedName>
</protein>
<dbReference type="InterPro" id="IPR015168">
    <property type="entry name" value="SsuA/THI5"/>
</dbReference>
<sequence>MPIRRIVLFVVLLCLFSAGGAMAEMTPVRLAHATWVGYGPLYIAQENGYFEDENIDMDLFIIEDEAQYAAALASGNIDGLGNVIDREVIHFAKGTSEVVVFAMDESAGGDGIIATEEIQSVADLAGKDIGLDKSSTSYFFFLSILDKYGVDEQSMTFHEMGSSNAGAAFVAGKLDAAVTWEPWLSKSDQREGGHVLISSAEMPKTIVDVVVLNSDFVAEHPQVPAGLTRSWFRAIDWYRAHPDKGNAIMAEAMGLSTEEMASMAEGVRFIGEKGNKTFFDPSTSGNIYEVADRALDFWRSKGIIQSPVKAEELVTSEYVNQVAD</sequence>
<comment type="similarity">
    <text evidence="2">Belongs to the bacterial solute-binding protein SsuA/TauA family.</text>
</comment>
<dbReference type="AlphaFoldDB" id="C8X3D4"/>
<dbReference type="GO" id="GO:0042597">
    <property type="term" value="C:periplasmic space"/>
    <property type="evidence" value="ECO:0007669"/>
    <property type="project" value="UniProtKB-SubCell"/>
</dbReference>
<dbReference type="CDD" id="cd13563">
    <property type="entry name" value="PBP2_SsuA_like_6"/>
    <property type="match status" value="1"/>
</dbReference>
<dbReference type="PANTHER" id="PTHR30024">
    <property type="entry name" value="ALIPHATIC SULFONATES-BINDING PROTEIN-RELATED"/>
    <property type="match status" value="1"/>
</dbReference>
<dbReference type="STRING" id="485915.Dret_1647"/>
<dbReference type="EMBL" id="CP001734">
    <property type="protein sequence ID" value="ACV68931.1"/>
    <property type="molecule type" value="Genomic_DNA"/>
</dbReference>
<evidence type="ECO:0000256" key="3">
    <source>
        <dbReference type="ARBA" id="ARBA00022729"/>
    </source>
</evidence>
<evidence type="ECO:0000313" key="6">
    <source>
        <dbReference type="EMBL" id="ACV68931.1"/>
    </source>
</evidence>
<feature type="chain" id="PRO_5002994257" evidence="4">
    <location>
        <begin position="24"/>
        <end position="324"/>
    </location>
</feature>
<dbReference type="eggNOG" id="COG0715">
    <property type="taxonomic scope" value="Bacteria"/>
</dbReference>